<name>A0A378SHQ4_9MYCO</name>
<feature type="transmembrane region" description="Helical" evidence="2">
    <location>
        <begin position="168"/>
        <end position="187"/>
    </location>
</feature>
<keyword evidence="2" id="KW-1133">Transmembrane helix</keyword>
<evidence type="ECO:0000259" key="3">
    <source>
        <dbReference type="PROSITE" id="PS50887"/>
    </source>
</evidence>
<evidence type="ECO:0000256" key="1">
    <source>
        <dbReference type="SAM" id="MobiDB-lite"/>
    </source>
</evidence>
<dbReference type="NCBIfam" id="TIGR00254">
    <property type="entry name" value="GGDEF"/>
    <property type="match status" value="1"/>
</dbReference>
<dbReference type="Proteomes" id="UP000254291">
    <property type="component" value="Unassembled WGS sequence"/>
</dbReference>
<feature type="region of interest" description="Disordered" evidence="1">
    <location>
        <begin position="369"/>
        <end position="388"/>
    </location>
</feature>
<dbReference type="GO" id="GO:0052621">
    <property type="term" value="F:diguanylate cyclase activity"/>
    <property type="evidence" value="ECO:0007669"/>
    <property type="project" value="UniProtKB-EC"/>
</dbReference>
<feature type="transmembrane region" description="Helical" evidence="2">
    <location>
        <begin position="36"/>
        <end position="57"/>
    </location>
</feature>
<accession>A0A378SHQ4</accession>
<dbReference type="InterPro" id="IPR043128">
    <property type="entry name" value="Rev_trsase/Diguanyl_cyclase"/>
</dbReference>
<dbReference type="SMART" id="SM00267">
    <property type="entry name" value="GGDEF"/>
    <property type="match status" value="1"/>
</dbReference>
<dbReference type="Gene3D" id="3.30.70.270">
    <property type="match status" value="1"/>
</dbReference>
<dbReference type="CDD" id="cd01949">
    <property type="entry name" value="GGDEF"/>
    <property type="match status" value="1"/>
</dbReference>
<dbReference type="GO" id="GO:0043709">
    <property type="term" value="P:cell adhesion involved in single-species biofilm formation"/>
    <property type="evidence" value="ECO:0007669"/>
    <property type="project" value="TreeGrafter"/>
</dbReference>
<proteinExistence type="predicted"/>
<gene>
    <name evidence="4" type="primary">ycdT_1</name>
    <name evidence="4" type="ORF">NCTC10742_01441</name>
</gene>
<dbReference type="EMBL" id="UGQM01000001">
    <property type="protein sequence ID" value="STZ42230.1"/>
    <property type="molecule type" value="Genomic_DNA"/>
</dbReference>
<feature type="domain" description="GGDEF" evidence="3">
    <location>
        <begin position="231"/>
        <end position="363"/>
    </location>
</feature>
<feature type="transmembrane region" description="Helical" evidence="2">
    <location>
        <begin position="118"/>
        <end position="136"/>
    </location>
</feature>
<dbReference type="InterPro" id="IPR000160">
    <property type="entry name" value="GGDEF_dom"/>
</dbReference>
<reference evidence="4 5" key="1">
    <citation type="submission" date="2018-06" db="EMBL/GenBank/DDBJ databases">
        <authorList>
            <consortium name="Pathogen Informatics"/>
            <person name="Doyle S."/>
        </authorList>
    </citation>
    <scope>NUCLEOTIDE SEQUENCE [LARGE SCALE GENOMIC DNA]</scope>
    <source>
        <strain evidence="4 5">NCTC10742</strain>
    </source>
</reference>
<dbReference type="PANTHER" id="PTHR45138">
    <property type="entry name" value="REGULATORY COMPONENTS OF SENSORY TRANSDUCTION SYSTEM"/>
    <property type="match status" value="1"/>
</dbReference>
<protein>
    <submittedName>
        <fullName evidence="4">Diguanylate cyclase</fullName>
        <ecNumber evidence="4">2.7.7.65</ecNumber>
    </submittedName>
</protein>
<dbReference type="RefSeq" id="WP_115326857.1">
    <property type="nucleotide sequence ID" value="NZ_JACKST010000078.1"/>
</dbReference>
<dbReference type="EC" id="2.7.7.65" evidence="4"/>
<dbReference type="PANTHER" id="PTHR45138:SF9">
    <property type="entry name" value="DIGUANYLATE CYCLASE DGCM-RELATED"/>
    <property type="match status" value="1"/>
</dbReference>
<dbReference type="GO" id="GO:0005886">
    <property type="term" value="C:plasma membrane"/>
    <property type="evidence" value="ECO:0007669"/>
    <property type="project" value="TreeGrafter"/>
</dbReference>
<dbReference type="InterPro" id="IPR050469">
    <property type="entry name" value="Diguanylate_Cyclase"/>
</dbReference>
<feature type="transmembrane region" description="Helical" evidence="2">
    <location>
        <begin position="69"/>
        <end position="88"/>
    </location>
</feature>
<dbReference type="InterPro" id="IPR029787">
    <property type="entry name" value="Nucleotide_cyclase"/>
</dbReference>
<dbReference type="GO" id="GO:1902201">
    <property type="term" value="P:negative regulation of bacterial-type flagellum-dependent cell motility"/>
    <property type="evidence" value="ECO:0007669"/>
    <property type="project" value="TreeGrafter"/>
</dbReference>
<sequence>MPRQLSVVAGLRHWWRQADHYDWFADYLSARGLVGLARVITAVTAAGLALVAATVMLSPGGPTGTLDVTLGWAAVALAFGCAAVRWSIWPSKRQSVVLILALNLAIALFCQVQTDQLIGVVGATAFATTGISIACLHSAKYMLYNVVVAAYIGGLQAVRAMGETDGHLIVAALGLVLIINISVPFSVQSLVHALGGDVVQSDRDPLTGLLHRRALFRQINALLLSHREHADFLAVTMIDLDKFKVLNDTYGHSAGDDALVGVGQALLTAANGRALVGRVGGEEFMVAELCETAHDTGLSERLRAAIAALPQHITGSVGTAVASINDVPTDDFQDLVVTLFRRSDRAMYEAKRAGGNQIRHTVIDLPAIPVTGSDNLPTGNRPARRTSD</sequence>
<keyword evidence="2" id="KW-0812">Transmembrane</keyword>
<dbReference type="SUPFAM" id="SSF55073">
    <property type="entry name" value="Nucleotide cyclase"/>
    <property type="match status" value="1"/>
</dbReference>
<evidence type="ECO:0000313" key="5">
    <source>
        <dbReference type="Proteomes" id="UP000254291"/>
    </source>
</evidence>
<dbReference type="Pfam" id="PF00990">
    <property type="entry name" value="GGDEF"/>
    <property type="match status" value="1"/>
</dbReference>
<evidence type="ECO:0000256" key="2">
    <source>
        <dbReference type="SAM" id="Phobius"/>
    </source>
</evidence>
<keyword evidence="4" id="KW-0808">Transferase</keyword>
<feature type="transmembrane region" description="Helical" evidence="2">
    <location>
        <begin position="95"/>
        <end position="112"/>
    </location>
</feature>
<dbReference type="PROSITE" id="PS50887">
    <property type="entry name" value="GGDEF"/>
    <property type="match status" value="1"/>
</dbReference>
<evidence type="ECO:0000313" key="4">
    <source>
        <dbReference type="EMBL" id="STZ42230.1"/>
    </source>
</evidence>
<dbReference type="AlphaFoldDB" id="A0A378SHQ4"/>
<feature type="transmembrane region" description="Helical" evidence="2">
    <location>
        <begin position="143"/>
        <end position="162"/>
    </location>
</feature>
<organism evidence="4 5">
    <name type="scientific">Mycolicibacterium gilvum</name>
    <dbReference type="NCBI Taxonomy" id="1804"/>
    <lineage>
        <taxon>Bacteria</taxon>
        <taxon>Bacillati</taxon>
        <taxon>Actinomycetota</taxon>
        <taxon>Actinomycetes</taxon>
        <taxon>Mycobacteriales</taxon>
        <taxon>Mycobacteriaceae</taxon>
        <taxon>Mycolicibacterium</taxon>
    </lineage>
</organism>
<keyword evidence="4" id="KW-0548">Nucleotidyltransferase</keyword>
<keyword evidence="2" id="KW-0472">Membrane</keyword>